<dbReference type="PIRSF" id="PIRSF000538">
    <property type="entry name" value="GlpK"/>
    <property type="match status" value="1"/>
</dbReference>
<keyword evidence="7" id="KW-1185">Reference proteome</keyword>
<dbReference type="PANTHER" id="PTHR43095">
    <property type="entry name" value="SUGAR KINASE"/>
    <property type="match status" value="1"/>
</dbReference>
<dbReference type="KEGG" id="taer:GT409_03335"/>
<evidence type="ECO:0000259" key="4">
    <source>
        <dbReference type="Pfam" id="PF00370"/>
    </source>
</evidence>
<dbReference type="PANTHER" id="PTHR43095:SF5">
    <property type="entry name" value="XYLULOSE KINASE"/>
    <property type="match status" value="1"/>
</dbReference>
<dbReference type="Proteomes" id="UP000464954">
    <property type="component" value="Chromosome"/>
</dbReference>
<evidence type="ECO:0000313" key="6">
    <source>
        <dbReference type="EMBL" id="QHI68526.1"/>
    </source>
</evidence>
<gene>
    <name evidence="6" type="ORF">GT409_03335</name>
</gene>
<dbReference type="GO" id="GO:0005975">
    <property type="term" value="P:carbohydrate metabolic process"/>
    <property type="evidence" value="ECO:0007669"/>
    <property type="project" value="InterPro"/>
</dbReference>
<keyword evidence="3" id="KW-0418">Kinase</keyword>
<comment type="similarity">
    <text evidence="1">Belongs to the FGGY kinase family.</text>
</comment>
<dbReference type="Gene3D" id="3.30.420.40">
    <property type="match status" value="2"/>
</dbReference>
<evidence type="ECO:0008006" key="8">
    <source>
        <dbReference type="Google" id="ProtNLM"/>
    </source>
</evidence>
<dbReference type="InterPro" id="IPR043129">
    <property type="entry name" value="ATPase_NBD"/>
</dbReference>
<dbReference type="Pfam" id="PF00370">
    <property type="entry name" value="FGGY_N"/>
    <property type="match status" value="1"/>
</dbReference>
<sequence length="489" mass="53177">MSLLGIDLGTSGVKAGVFNLDGACIAQAYREYDMLHPQPGWSELDSSNVWKITCEVIAEAVAQAGNDPVTALSIGSFGEAVVPVSKGRKILDNSILCVDDRGQEHIDRLLADFGHEVFYAINPNLLGPNYSMPKILWLKEHRPEVYDAADLFLHWADFIAFMLGAEPTTNNSHANRTLLFDLKKNDWSDELLAWSVIDREKLAPVVPGGTVTGTVSNAMAEQLGLPKGVKVVAGGHDQCCNALGCGGVSAGRAVYGMGSFDCITPIYNMPSDLQEMCRNNLNVEHHLVPDLFVSFHYNQAGLLVKWFRDTFTDGSVSYSQLDREMPAEPSRLLVLPHFDTPPHHTPDTAGVIVGLRTSTKRGEILKAIQEGTAFYFLEGMDALKNLGLGASEYIASGGGAQSDAGLQLRSDILGVPVVRPVITEAGLLGAAMNAGIATGVLQNPEAAAELFVRHERLFEPDEKRHAFYREKHALYKQLQPSLQPVLKTL</sequence>
<name>A0A6P1MAC8_9BACT</name>
<protein>
    <recommendedName>
        <fullName evidence="8">Carbohydrate kinase</fullName>
    </recommendedName>
</protein>
<keyword evidence="2" id="KW-0808">Transferase</keyword>
<feature type="domain" description="Carbohydrate kinase FGGY N-terminal" evidence="4">
    <location>
        <begin position="3"/>
        <end position="244"/>
    </location>
</feature>
<dbReference type="RefSeq" id="WP_160626932.1">
    <property type="nucleotide sequence ID" value="NZ_CP047593.1"/>
</dbReference>
<dbReference type="InterPro" id="IPR000577">
    <property type="entry name" value="Carb_kinase_FGGY"/>
</dbReference>
<dbReference type="InterPro" id="IPR018485">
    <property type="entry name" value="FGGY_C"/>
</dbReference>
<dbReference type="Pfam" id="PF02782">
    <property type="entry name" value="FGGY_C"/>
    <property type="match status" value="1"/>
</dbReference>
<dbReference type="CDD" id="cd07773">
    <property type="entry name" value="ASKHA_NBD_FGGY_FK"/>
    <property type="match status" value="1"/>
</dbReference>
<reference evidence="6 7" key="1">
    <citation type="submission" date="2020-01" db="EMBL/GenBank/DDBJ databases">
        <title>Ponticoccus aerotolerans gen. nov., sp. nov., an anaerobic bacterium and proposal of Ponticoccusceae fam. nov., Ponticoccusles ord. nov. and Ponticoccuse classis nov. in the phylum Kiritimatiellaeota.</title>
        <authorList>
            <person name="Zhou L.Y."/>
            <person name="Du Z.J."/>
        </authorList>
    </citation>
    <scope>NUCLEOTIDE SEQUENCE [LARGE SCALE GENOMIC DNA]</scope>
    <source>
        <strain evidence="6 7">S-5007</strain>
    </source>
</reference>
<proteinExistence type="inferred from homology"/>
<dbReference type="GO" id="GO:0016301">
    <property type="term" value="F:kinase activity"/>
    <property type="evidence" value="ECO:0007669"/>
    <property type="project" value="UniProtKB-KW"/>
</dbReference>
<evidence type="ECO:0000313" key="7">
    <source>
        <dbReference type="Proteomes" id="UP000464954"/>
    </source>
</evidence>
<accession>A0A6P1MAC8</accession>
<evidence type="ECO:0000259" key="5">
    <source>
        <dbReference type="Pfam" id="PF02782"/>
    </source>
</evidence>
<organism evidence="6 7">
    <name type="scientific">Tichowtungia aerotolerans</name>
    <dbReference type="NCBI Taxonomy" id="2697043"/>
    <lineage>
        <taxon>Bacteria</taxon>
        <taxon>Pseudomonadati</taxon>
        <taxon>Kiritimatiellota</taxon>
        <taxon>Tichowtungiia</taxon>
        <taxon>Tichowtungiales</taxon>
        <taxon>Tichowtungiaceae</taxon>
        <taxon>Tichowtungia</taxon>
    </lineage>
</organism>
<evidence type="ECO:0000256" key="1">
    <source>
        <dbReference type="ARBA" id="ARBA00009156"/>
    </source>
</evidence>
<dbReference type="SUPFAM" id="SSF53067">
    <property type="entry name" value="Actin-like ATPase domain"/>
    <property type="match status" value="2"/>
</dbReference>
<dbReference type="AlphaFoldDB" id="A0A6P1MAC8"/>
<dbReference type="InterPro" id="IPR050406">
    <property type="entry name" value="FGGY_Carb_Kinase"/>
</dbReference>
<evidence type="ECO:0000256" key="2">
    <source>
        <dbReference type="ARBA" id="ARBA00022679"/>
    </source>
</evidence>
<evidence type="ECO:0000256" key="3">
    <source>
        <dbReference type="ARBA" id="ARBA00022777"/>
    </source>
</evidence>
<dbReference type="InterPro" id="IPR018484">
    <property type="entry name" value="FGGY_N"/>
</dbReference>
<dbReference type="EMBL" id="CP047593">
    <property type="protein sequence ID" value="QHI68526.1"/>
    <property type="molecule type" value="Genomic_DNA"/>
</dbReference>
<feature type="domain" description="Carbohydrate kinase FGGY C-terminal" evidence="5">
    <location>
        <begin position="298"/>
        <end position="437"/>
    </location>
</feature>